<dbReference type="STRING" id="435880.SAMN04487988_12016"/>
<gene>
    <name evidence="3" type="ORF">SAMN04487988_12016</name>
</gene>
<dbReference type="PROSITE" id="PS51762">
    <property type="entry name" value="GH16_2"/>
    <property type="match status" value="1"/>
</dbReference>
<comment type="similarity">
    <text evidence="1">Belongs to the glycosyl hydrolase 16 family.</text>
</comment>
<feature type="domain" description="GH16" evidence="2">
    <location>
        <begin position="17"/>
        <end position="249"/>
    </location>
</feature>
<reference evidence="4" key="1">
    <citation type="submission" date="2016-10" db="EMBL/GenBank/DDBJ databases">
        <authorList>
            <person name="Varghese N."/>
            <person name="Submissions S."/>
        </authorList>
    </citation>
    <scope>NUCLEOTIDE SEQUENCE [LARGE SCALE GENOMIC DNA]</scope>
    <source>
        <strain evidence="4">DSM 19315</strain>
    </source>
</reference>
<dbReference type="PANTHER" id="PTHR10963">
    <property type="entry name" value="GLYCOSYL HYDROLASE-RELATED"/>
    <property type="match status" value="1"/>
</dbReference>
<dbReference type="Proteomes" id="UP000199642">
    <property type="component" value="Unassembled WGS sequence"/>
</dbReference>
<dbReference type="Pfam" id="PF00722">
    <property type="entry name" value="Glyco_hydro_16"/>
    <property type="match status" value="1"/>
</dbReference>
<dbReference type="PANTHER" id="PTHR10963:SF55">
    <property type="entry name" value="GLYCOSIDE HYDROLASE FAMILY 16 PROTEIN"/>
    <property type="match status" value="1"/>
</dbReference>
<evidence type="ECO:0000313" key="4">
    <source>
        <dbReference type="Proteomes" id="UP000199642"/>
    </source>
</evidence>
<dbReference type="Gene3D" id="2.60.120.200">
    <property type="match status" value="1"/>
</dbReference>
<evidence type="ECO:0000313" key="3">
    <source>
        <dbReference type="EMBL" id="SFH14077.1"/>
    </source>
</evidence>
<keyword evidence="3" id="KW-0378">Hydrolase</keyword>
<sequence>MTINSLFAQKLIWSDEFEIEGLPNSENWSYNVGDHGWGNNELQYYQEANLENSRIENGRLIIEAHADSSLPKGYSSARIVTKGKKAWKYAYIEVRAKLPEGTGTWPAIWMLPEKNTYGGWPKSGEIDIMEHVGFDPSVVHGTVHTEAFNHSIGTQVGKQVKIPDFNTAFHVYAINWTEDKIDFFIDDDLYFTFENSGKSSAEWPFDQPFHIILNLAVGGNWGGKEGVDPKIWPQRMEVDYVRVYDKKPSSD</sequence>
<evidence type="ECO:0000256" key="1">
    <source>
        <dbReference type="ARBA" id="ARBA00006865"/>
    </source>
</evidence>
<accession>A0A1I2XLW7</accession>
<dbReference type="AlphaFoldDB" id="A0A1I2XLW7"/>
<name>A0A1I2XLW7_9BACT</name>
<keyword evidence="4" id="KW-1185">Reference proteome</keyword>
<dbReference type="EMBL" id="FOPC01000020">
    <property type="protein sequence ID" value="SFH14077.1"/>
    <property type="molecule type" value="Genomic_DNA"/>
</dbReference>
<dbReference type="RefSeq" id="WP_377900944.1">
    <property type="nucleotide sequence ID" value="NZ_JBHRVW010000002.1"/>
</dbReference>
<dbReference type="InterPro" id="IPR000757">
    <property type="entry name" value="Beta-glucanase-like"/>
</dbReference>
<organism evidence="3 4">
    <name type="scientific">Algoriphagus hitonicola</name>
    <dbReference type="NCBI Taxonomy" id="435880"/>
    <lineage>
        <taxon>Bacteria</taxon>
        <taxon>Pseudomonadati</taxon>
        <taxon>Bacteroidota</taxon>
        <taxon>Cytophagia</taxon>
        <taxon>Cytophagales</taxon>
        <taxon>Cyclobacteriaceae</taxon>
        <taxon>Algoriphagus</taxon>
    </lineage>
</organism>
<dbReference type="CDD" id="cd08023">
    <property type="entry name" value="GH16_laminarinase_like"/>
    <property type="match status" value="1"/>
</dbReference>
<dbReference type="InterPro" id="IPR050546">
    <property type="entry name" value="Glycosyl_Hydrlase_16"/>
</dbReference>
<protein>
    <submittedName>
        <fullName evidence="3">Glycosyl hydrolases family 16</fullName>
    </submittedName>
</protein>
<proteinExistence type="inferred from homology"/>
<dbReference type="GO" id="GO:0005975">
    <property type="term" value="P:carbohydrate metabolic process"/>
    <property type="evidence" value="ECO:0007669"/>
    <property type="project" value="InterPro"/>
</dbReference>
<dbReference type="InterPro" id="IPR013320">
    <property type="entry name" value="ConA-like_dom_sf"/>
</dbReference>
<evidence type="ECO:0000259" key="2">
    <source>
        <dbReference type="PROSITE" id="PS51762"/>
    </source>
</evidence>
<dbReference type="GO" id="GO:0004553">
    <property type="term" value="F:hydrolase activity, hydrolyzing O-glycosyl compounds"/>
    <property type="evidence" value="ECO:0007669"/>
    <property type="project" value="InterPro"/>
</dbReference>
<dbReference type="SUPFAM" id="SSF49899">
    <property type="entry name" value="Concanavalin A-like lectins/glucanases"/>
    <property type="match status" value="1"/>
</dbReference>